<evidence type="ECO:0008006" key="6">
    <source>
        <dbReference type="Google" id="ProtNLM"/>
    </source>
</evidence>
<comment type="caution">
    <text evidence="4">The sequence shown here is derived from an EMBL/GenBank/DDBJ whole genome shotgun (WGS) entry which is preliminary data.</text>
</comment>
<dbReference type="SUPFAM" id="SSF53098">
    <property type="entry name" value="Ribonuclease H-like"/>
    <property type="match status" value="1"/>
</dbReference>
<organism evidence="4 5">
    <name type="scientific">Escallonia herrerae</name>
    <dbReference type="NCBI Taxonomy" id="1293975"/>
    <lineage>
        <taxon>Eukaryota</taxon>
        <taxon>Viridiplantae</taxon>
        <taxon>Streptophyta</taxon>
        <taxon>Embryophyta</taxon>
        <taxon>Tracheophyta</taxon>
        <taxon>Spermatophyta</taxon>
        <taxon>Magnoliopsida</taxon>
        <taxon>eudicotyledons</taxon>
        <taxon>Gunneridae</taxon>
        <taxon>Pentapetalae</taxon>
        <taxon>asterids</taxon>
        <taxon>campanulids</taxon>
        <taxon>Escalloniales</taxon>
        <taxon>Escalloniaceae</taxon>
        <taxon>Escallonia</taxon>
    </lineage>
</organism>
<dbReference type="PANTHER" id="PTHR42648:SF28">
    <property type="entry name" value="TRANSPOSON-ENCODED PROTEIN WITH RIBONUCLEASE H-LIKE AND RETROVIRUS ZINC FINGER-LIKE DOMAINS"/>
    <property type="match status" value="1"/>
</dbReference>
<proteinExistence type="predicted"/>
<keyword evidence="5" id="KW-1185">Reference proteome</keyword>
<accession>A0AA89BHE6</accession>
<dbReference type="GO" id="GO:0003676">
    <property type="term" value="F:nucleic acid binding"/>
    <property type="evidence" value="ECO:0007669"/>
    <property type="project" value="InterPro"/>
</dbReference>
<reference evidence="4" key="1">
    <citation type="submission" date="2022-12" db="EMBL/GenBank/DDBJ databases">
        <title>Draft genome assemblies for two species of Escallonia (Escalloniales).</title>
        <authorList>
            <person name="Chanderbali A."/>
            <person name="Dervinis C."/>
            <person name="Anghel I."/>
            <person name="Soltis D."/>
            <person name="Soltis P."/>
            <person name="Zapata F."/>
        </authorList>
    </citation>
    <scope>NUCLEOTIDE SEQUENCE</scope>
    <source>
        <strain evidence="4">UCBG64.0493</strain>
        <tissue evidence="4">Leaf</tissue>
    </source>
</reference>
<evidence type="ECO:0000259" key="2">
    <source>
        <dbReference type="Pfam" id="PF13976"/>
    </source>
</evidence>
<dbReference type="InterPro" id="IPR036397">
    <property type="entry name" value="RNaseH_sf"/>
</dbReference>
<feature type="region of interest" description="Disordered" evidence="1">
    <location>
        <begin position="252"/>
        <end position="284"/>
    </location>
</feature>
<feature type="domain" description="Retroviral polymerase SH3-like" evidence="3">
    <location>
        <begin position="186"/>
        <end position="223"/>
    </location>
</feature>
<protein>
    <recommendedName>
        <fullName evidence="6">GAG-pre-integrase domain-containing protein</fullName>
    </recommendedName>
</protein>
<dbReference type="InterPro" id="IPR025724">
    <property type="entry name" value="GAG-pre-integrase_dom"/>
</dbReference>
<evidence type="ECO:0000259" key="3">
    <source>
        <dbReference type="Pfam" id="PF25597"/>
    </source>
</evidence>
<dbReference type="Proteomes" id="UP001188597">
    <property type="component" value="Unassembled WGS sequence"/>
</dbReference>
<dbReference type="InterPro" id="IPR039537">
    <property type="entry name" value="Retrotran_Ty1/copia-like"/>
</dbReference>
<sequence length="314" mass="35140">MVRMFSQLLSVPRMEGGFLIRFNPITCAPIETALPLIAHVIVAKFLWETISSGCIDRGASAITSSSGIDSDTTKLWHIRLGHMNERDMDVLSKQGLLGSKKIGKLDFVSIVSSGSSSGIVRHHTVRKMPQQNGVAGWMDRTPLERVRHMLSNAGLSKEFWAEVINTATYLVNRSPPATIDCKTPEKVWSSYASGVKGYQLWYLNSKSSKFLISRDVTFDESSMLLKEELIDAEKDYGAREKVELEVQALDSLPNIPTGKEDSSYSIEENEEPQEQQYSIARNKSRRETQPLQKYVYVDMVAYALSLAEGVEVQP</sequence>
<dbReference type="Pfam" id="PF13976">
    <property type="entry name" value="gag_pre-integrs"/>
    <property type="match status" value="1"/>
</dbReference>
<dbReference type="Gene3D" id="3.30.420.10">
    <property type="entry name" value="Ribonuclease H-like superfamily/Ribonuclease H"/>
    <property type="match status" value="1"/>
</dbReference>
<evidence type="ECO:0000256" key="1">
    <source>
        <dbReference type="SAM" id="MobiDB-lite"/>
    </source>
</evidence>
<evidence type="ECO:0000313" key="4">
    <source>
        <dbReference type="EMBL" id="KAK3031951.1"/>
    </source>
</evidence>
<dbReference type="PANTHER" id="PTHR42648">
    <property type="entry name" value="TRANSPOSASE, PUTATIVE-RELATED"/>
    <property type="match status" value="1"/>
</dbReference>
<evidence type="ECO:0000313" key="5">
    <source>
        <dbReference type="Proteomes" id="UP001188597"/>
    </source>
</evidence>
<dbReference type="InterPro" id="IPR012337">
    <property type="entry name" value="RNaseH-like_sf"/>
</dbReference>
<dbReference type="AlphaFoldDB" id="A0AA89BHE6"/>
<feature type="domain" description="GAG-pre-integrase" evidence="2">
    <location>
        <begin position="65"/>
        <end position="105"/>
    </location>
</feature>
<gene>
    <name evidence="4" type="ORF">RJ639_037112</name>
</gene>
<name>A0AA89BHE6_9ASTE</name>
<dbReference type="InterPro" id="IPR057670">
    <property type="entry name" value="SH3_retrovirus"/>
</dbReference>
<dbReference type="EMBL" id="JAVXUP010000287">
    <property type="protein sequence ID" value="KAK3031951.1"/>
    <property type="molecule type" value="Genomic_DNA"/>
</dbReference>
<dbReference type="Pfam" id="PF25597">
    <property type="entry name" value="SH3_retrovirus"/>
    <property type="match status" value="1"/>
</dbReference>